<dbReference type="OrthoDB" id="9791488at2"/>
<dbReference type="SMART" id="SM00422">
    <property type="entry name" value="HTH_MERR"/>
    <property type="match status" value="1"/>
</dbReference>
<evidence type="ECO:0000313" key="3">
    <source>
        <dbReference type="EMBL" id="ADV82028.1"/>
    </source>
</evidence>
<keyword evidence="1" id="KW-0238">DNA-binding</keyword>
<accession>E8UYE0</accession>
<dbReference type="SUPFAM" id="SSF46955">
    <property type="entry name" value="Putative DNA-binding domain"/>
    <property type="match status" value="1"/>
</dbReference>
<gene>
    <name evidence="3" type="ordered locus">AciPR4_1202</name>
</gene>
<evidence type="ECO:0000313" key="4">
    <source>
        <dbReference type="Proteomes" id="UP000006844"/>
    </source>
</evidence>
<dbReference type="InterPro" id="IPR000551">
    <property type="entry name" value="MerR-type_HTH_dom"/>
</dbReference>
<dbReference type="GO" id="GO:0003677">
    <property type="term" value="F:DNA binding"/>
    <property type="evidence" value="ECO:0007669"/>
    <property type="project" value="UniProtKB-KW"/>
</dbReference>
<dbReference type="GO" id="GO:0003700">
    <property type="term" value="F:DNA-binding transcription factor activity"/>
    <property type="evidence" value="ECO:0007669"/>
    <property type="project" value="InterPro"/>
</dbReference>
<dbReference type="eggNOG" id="COG0789">
    <property type="taxonomic scope" value="Bacteria"/>
</dbReference>
<dbReference type="Gene3D" id="1.10.1660.10">
    <property type="match status" value="1"/>
</dbReference>
<dbReference type="RefSeq" id="WP_013567761.1">
    <property type="nucleotide sequence ID" value="NC_014963.1"/>
</dbReference>
<dbReference type="Proteomes" id="UP000006844">
    <property type="component" value="Chromosome"/>
</dbReference>
<dbReference type="PANTHER" id="PTHR30204">
    <property type="entry name" value="REDOX-CYCLING DRUG-SENSING TRANSCRIPTIONAL ACTIVATOR SOXR"/>
    <property type="match status" value="1"/>
</dbReference>
<evidence type="ECO:0000259" key="2">
    <source>
        <dbReference type="PROSITE" id="PS50937"/>
    </source>
</evidence>
<proteinExistence type="predicted"/>
<dbReference type="EMBL" id="CP002467">
    <property type="protein sequence ID" value="ADV82028.1"/>
    <property type="molecule type" value="Genomic_DNA"/>
</dbReference>
<dbReference type="STRING" id="401053.AciPR4_1202"/>
<organism evidence="3 4">
    <name type="scientific">Terriglobus saanensis (strain ATCC BAA-1853 / DSM 23119 / SP1PR4)</name>
    <dbReference type="NCBI Taxonomy" id="401053"/>
    <lineage>
        <taxon>Bacteria</taxon>
        <taxon>Pseudomonadati</taxon>
        <taxon>Acidobacteriota</taxon>
        <taxon>Terriglobia</taxon>
        <taxon>Terriglobales</taxon>
        <taxon>Acidobacteriaceae</taxon>
        <taxon>Terriglobus</taxon>
    </lineage>
</organism>
<dbReference type="KEGG" id="tsa:AciPR4_1202"/>
<sequence length="130" mass="14633">MLISEFSLKSGLSRETVRFYVRLGLLHPQTTSKGGRNPYQQFQQDDLAAAELIRVGQALGLSLKEIAVLTEKRRGGKLPLKGRIELMKAQLTQLDLKAIKIERLKTYVRAKIAWQEHGEKGPEPKLDPAI</sequence>
<reference evidence="3 4" key="1">
    <citation type="journal article" date="2012" name="Stand. Genomic Sci.">
        <title>Complete genome sequence of Terriglobus saanensis type strain SP1PR4(T), an Acidobacteria from tundra soil.</title>
        <authorList>
            <person name="Rawat S.R."/>
            <person name="Mannisto M.K."/>
            <person name="Starovoytov V."/>
            <person name="Goodwin L."/>
            <person name="Nolan M."/>
            <person name="Hauser L."/>
            <person name="Land M."/>
            <person name="Davenport K.W."/>
            <person name="Woyke T."/>
            <person name="Haggblom M.M."/>
        </authorList>
    </citation>
    <scope>NUCLEOTIDE SEQUENCE</scope>
    <source>
        <strain evidence="4">ATCC BAA-1853 / DSM 23119 / SP1PR4</strain>
    </source>
</reference>
<dbReference type="PROSITE" id="PS50937">
    <property type="entry name" value="HTH_MERR_2"/>
    <property type="match status" value="1"/>
</dbReference>
<dbReference type="HOGENOM" id="CLU_060077_2_3_0"/>
<dbReference type="CDD" id="cd00592">
    <property type="entry name" value="HTH_MerR-like"/>
    <property type="match status" value="1"/>
</dbReference>
<dbReference type="InterPro" id="IPR009061">
    <property type="entry name" value="DNA-bd_dom_put_sf"/>
</dbReference>
<evidence type="ECO:0000256" key="1">
    <source>
        <dbReference type="ARBA" id="ARBA00023125"/>
    </source>
</evidence>
<dbReference type="InterPro" id="IPR047057">
    <property type="entry name" value="MerR_fam"/>
</dbReference>
<name>E8UYE0_TERSS</name>
<protein>
    <submittedName>
        <fullName evidence="3">Regulatory protein MerR</fullName>
    </submittedName>
</protein>
<feature type="domain" description="HTH merR-type" evidence="2">
    <location>
        <begin position="1"/>
        <end position="72"/>
    </location>
</feature>
<dbReference type="AlphaFoldDB" id="E8UYE0"/>
<dbReference type="PANTHER" id="PTHR30204:SF97">
    <property type="entry name" value="MERR FAMILY REGULATORY PROTEIN"/>
    <property type="match status" value="1"/>
</dbReference>
<keyword evidence="4" id="KW-1185">Reference proteome</keyword>
<dbReference type="Pfam" id="PF13411">
    <property type="entry name" value="MerR_1"/>
    <property type="match status" value="1"/>
</dbReference>